<reference evidence="4 5" key="1">
    <citation type="submission" date="2020-10" db="EMBL/GenBank/DDBJ databases">
        <title>Sequencing the genomes of 1000 actinobacteria strains.</title>
        <authorList>
            <person name="Klenk H.-P."/>
        </authorList>
    </citation>
    <scope>NUCLEOTIDE SEQUENCE [LARGE SCALE GENOMIC DNA]</scope>
    <source>
        <strain evidence="4 5">DSM 46744</strain>
    </source>
</reference>
<comment type="caution">
    <text evidence="4">The sequence shown here is derived from an EMBL/GenBank/DDBJ whole genome shotgun (WGS) entry which is preliminary data.</text>
</comment>
<proteinExistence type="inferred from homology"/>
<comment type="similarity">
    <text evidence="1">Belongs to the peptidase S33 family.</text>
</comment>
<accession>A0ABR9K228</accession>
<dbReference type="SUPFAM" id="SSF53474">
    <property type="entry name" value="alpha/beta-Hydrolases"/>
    <property type="match status" value="1"/>
</dbReference>
<evidence type="ECO:0000256" key="1">
    <source>
        <dbReference type="ARBA" id="ARBA00010088"/>
    </source>
</evidence>
<dbReference type="InterPro" id="IPR000073">
    <property type="entry name" value="AB_hydrolase_1"/>
</dbReference>
<feature type="domain" description="AB hydrolase-1" evidence="3">
    <location>
        <begin position="50"/>
        <end position="222"/>
    </location>
</feature>
<keyword evidence="2" id="KW-0378">Hydrolase</keyword>
<dbReference type="RefSeq" id="WP_192762667.1">
    <property type="nucleotide sequence ID" value="NZ_JADBDZ010000001.1"/>
</dbReference>
<protein>
    <submittedName>
        <fullName evidence="4">Pimeloyl-ACP methyl ester carboxylesterase</fullName>
    </submittedName>
</protein>
<evidence type="ECO:0000313" key="4">
    <source>
        <dbReference type="EMBL" id="MBE1536658.1"/>
    </source>
</evidence>
<keyword evidence="5" id="KW-1185">Reference proteome</keyword>
<dbReference type="Gene3D" id="3.40.50.1820">
    <property type="entry name" value="alpha/beta hydrolase"/>
    <property type="match status" value="1"/>
</dbReference>
<dbReference type="PANTHER" id="PTHR43248:SF2">
    <property type="entry name" value="PROLYL AMINOPEPTIDASE"/>
    <property type="match status" value="1"/>
</dbReference>
<dbReference type="Proteomes" id="UP000627838">
    <property type="component" value="Unassembled WGS sequence"/>
</dbReference>
<dbReference type="InterPro" id="IPR002410">
    <property type="entry name" value="Peptidase_S33"/>
</dbReference>
<name>A0ABR9K228_9ACTN</name>
<dbReference type="InterPro" id="IPR029058">
    <property type="entry name" value="AB_hydrolase_fold"/>
</dbReference>
<dbReference type="PANTHER" id="PTHR43248">
    <property type="entry name" value="2-SUCCINYL-6-HYDROXY-2,4-CYCLOHEXADIENE-1-CARBOXYLATE SYNTHASE"/>
    <property type="match status" value="1"/>
</dbReference>
<evidence type="ECO:0000313" key="5">
    <source>
        <dbReference type="Proteomes" id="UP000627838"/>
    </source>
</evidence>
<evidence type="ECO:0000259" key="3">
    <source>
        <dbReference type="Pfam" id="PF00561"/>
    </source>
</evidence>
<dbReference type="Pfam" id="PF00561">
    <property type="entry name" value="Abhydrolase_1"/>
    <property type="match status" value="1"/>
</dbReference>
<dbReference type="InterPro" id="IPR051601">
    <property type="entry name" value="Serine_prot/Carboxylest_S33"/>
</dbReference>
<organism evidence="4 5">
    <name type="scientific">Actinomadura algeriensis</name>
    <dbReference type="NCBI Taxonomy" id="1679523"/>
    <lineage>
        <taxon>Bacteria</taxon>
        <taxon>Bacillati</taxon>
        <taxon>Actinomycetota</taxon>
        <taxon>Actinomycetes</taxon>
        <taxon>Streptosporangiales</taxon>
        <taxon>Thermomonosporaceae</taxon>
        <taxon>Actinomadura</taxon>
    </lineage>
</organism>
<sequence>MITGTFRQRGLVCTDHVVEVPLDHERPDGPRIEVYAREVVTAAKADADLPRLLFLQGGPGGKAVRPASKSGFVGRALDEYRVVLLDQRGTGRSTPVNRRTLARVGGPAEQAAYLAHFRADAIVRDAEVLRREINGGRPWTTLGQSYGGFITMAYLSLAPEGLRRSFVTGGLPTLTGTADEVYRLTFDRTLEKNEEYFARHPGDRDLCARIAGHLRTHDVRMPTGERLSPRRFQGLGLGLGTRSGFDTLHFLLEEAFVEGPDGPELSDTFLAGVHDATSLAARPLYALFQELIYAQGRATDWAAERVYRGRPEFDLDGGAPFAFTGETYYPFDFDEDPALVPLRETAHLLAAKDDWPRLYDLDRLARNEVPVYAAIYHDDMFVPREFSLETARAVRGLRPWITNEYEHDGLKEGTAVLDHLLGMAEEDGV</sequence>
<dbReference type="PRINTS" id="PR00793">
    <property type="entry name" value="PROAMNOPTASE"/>
</dbReference>
<dbReference type="EMBL" id="JADBDZ010000001">
    <property type="protein sequence ID" value="MBE1536658.1"/>
    <property type="molecule type" value="Genomic_DNA"/>
</dbReference>
<evidence type="ECO:0000256" key="2">
    <source>
        <dbReference type="ARBA" id="ARBA00022801"/>
    </source>
</evidence>
<gene>
    <name evidence="4" type="ORF">H4W34_006491</name>
</gene>